<keyword evidence="3" id="KW-0847">Vitamin C</keyword>
<protein>
    <submittedName>
        <fullName evidence="8">2OG-Fe(II) oxygenase</fullName>
    </submittedName>
</protein>
<dbReference type="GO" id="GO:0051213">
    <property type="term" value="F:dioxygenase activity"/>
    <property type="evidence" value="ECO:0007669"/>
    <property type="project" value="UniProtKB-KW"/>
</dbReference>
<evidence type="ECO:0000256" key="4">
    <source>
        <dbReference type="ARBA" id="ARBA00022964"/>
    </source>
</evidence>
<dbReference type="PANTHER" id="PTHR10869:SF246">
    <property type="entry name" value="TRANSMEMBRANE PROLYL 4-HYDROXYLASE"/>
    <property type="match status" value="1"/>
</dbReference>
<dbReference type="EMBL" id="WTYM01000032">
    <property type="protein sequence ID" value="MXO59043.1"/>
    <property type="molecule type" value="Genomic_DNA"/>
</dbReference>
<dbReference type="GO" id="GO:0016705">
    <property type="term" value="F:oxidoreductase activity, acting on paired donors, with incorporation or reduction of molecular oxygen"/>
    <property type="evidence" value="ECO:0007669"/>
    <property type="project" value="InterPro"/>
</dbReference>
<gene>
    <name evidence="8" type="ORF">GRI89_05760</name>
</gene>
<feature type="domain" description="Fe2OG dioxygenase" evidence="7">
    <location>
        <begin position="91"/>
        <end position="200"/>
    </location>
</feature>
<comment type="caution">
    <text evidence="8">The sequence shown here is derived from an EMBL/GenBank/DDBJ whole genome shotgun (WGS) entry which is preliminary data.</text>
</comment>
<dbReference type="InterPro" id="IPR005123">
    <property type="entry name" value="Oxoglu/Fe-dep_dioxygenase_dom"/>
</dbReference>
<dbReference type="AlphaFoldDB" id="A0A6I4ST13"/>
<dbReference type="InterPro" id="IPR045054">
    <property type="entry name" value="P4HA-like"/>
</dbReference>
<dbReference type="PROSITE" id="PS51471">
    <property type="entry name" value="FE2OG_OXY"/>
    <property type="match status" value="1"/>
</dbReference>
<dbReference type="InterPro" id="IPR006620">
    <property type="entry name" value="Pro_4_hyd_alph"/>
</dbReference>
<comment type="cofactor">
    <cofactor evidence="1">
        <name>L-ascorbate</name>
        <dbReference type="ChEBI" id="CHEBI:38290"/>
    </cofactor>
</comment>
<dbReference type="SMART" id="SM00702">
    <property type="entry name" value="P4Hc"/>
    <property type="match status" value="1"/>
</dbReference>
<keyword evidence="2" id="KW-0479">Metal-binding</keyword>
<keyword evidence="6" id="KW-0408">Iron</keyword>
<organism evidence="8 9">
    <name type="scientific">Croceibacterium salegens</name>
    <dbReference type="NCBI Taxonomy" id="1737568"/>
    <lineage>
        <taxon>Bacteria</taxon>
        <taxon>Pseudomonadati</taxon>
        <taxon>Pseudomonadota</taxon>
        <taxon>Alphaproteobacteria</taxon>
        <taxon>Sphingomonadales</taxon>
        <taxon>Erythrobacteraceae</taxon>
        <taxon>Croceibacterium</taxon>
    </lineage>
</organism>
<keyword evidence="5" id="KW-0560">Oxidoreductase</keyword>
<dbReference type="OrthoDB" id="269774at2"/>
<evidence type="ECO:0000256" key="5">
    <source>
        <dbReference type="ARBA" id="ARBA00023002"/>
    </source>
</evidence>
<evidence type="ECO:0000256" key="1">
    <source>
        <dbReference type="ARBA" id="ARBA00001961"/>
    </source>
</evidence>
<dbReference type="GO" id="GO:0031418">
    <property type="term" value="F:L-ascorbic acid binding"/>
    <property type="evidence" value="ECO:0007669"/>
    <property type="project" value="UniProtKB-KW"/>
</dbReference>
<keyword evidence="4" id="KW-0223">Dioxygenase</keyword>
<evidence type="ECO:0000313" key="8">
    <source>
        <dbReference type="EMBL" id="MXO59043.1"/>
    </source>
</evidence>
<evidence type="ECO:0000256" key="3">
    <source>
        <dbReference type="ARBA" id="ARBA00022896"/>
    </source>
</evidence>
<name>A0A6I4ST13_9SPHN</name>
<dbReference type="RefSeq" id="WP_159793129.1">
    <property type="nucleotide sequence ID" value="NZ_WTYM01000032.1"/>
</dbReference>
<dbReference type="Gene3D" id="2.60.120.620">
    <property type="entry name" value="q2cbj1_9rhob like domain"/>
    <property type="match status" value="1"/>
</dbReference>
<evidence type="ECO:0000256" key="2">
    <source>
        <dbReference type="ARBA" id="ARBA00022723"/>
    </source>
</evidence>
<sequence>MRARLLADPRARPLGGRKADLFTLPGFIGADRCRELVAIIEERATPSPLFNDSPTGRKGIRTSSTHYFRDDPRALLLGEQIDALLGLDRANAEPMQGQRYCLGEEYRVHRDHFLEDREHWQRERLRGGQRSWTAMIYLNEVEAGGTTDFPDLGLSIRPETGMLLAWNNMDRRGRPNKATRHGGRPVEVGSKYIVTQWYRLEAHNWGPE</sequence>
<reference evidence="8 9" key="1">
    <citation type="submission" date="2019-12" db="EMBL/GenBank/DDBJ databases">
        <title>Genomic-based taxomic classification of the family Erythrobacteraceae.</title>
        <authorList>
            <person name="Xu L."/>
        </authorList>
    </citation>
    <scope>NUCLEOTIDE SEQUENCE [LARGE SCALE GENOMIC DNA]</scope>
    <source>
        <strain evidence="8 9">MCCC 1K01500</strain>
    </source>
</reference>
<dbReference type="InterPro" id="IPR044862">
    <property type="entry name" value="Pro_4_hyd_alph_FE2OG_OXY"/>
</dbReference>
<dbReference type="Pfam" id="PF13640">
    <property type="entry name" value="2OG-FeII_Oxy_3"/>
    <property type="match status" value="1"/>
</dbReference>
<evidence type="ECO:0000259" key="7">
    <source>
        <dbReference type="PROSITE" id="PS51471"/>
    </source>
</evidence>
<accession>A0A6I4ST13</accession>
<keyword evidence="9" id="KW-1185">Reference proteome</keyword>
<dbReference type="PANTHER" id="PTHR10869">
    <property type="entry name" value="PROLYL 4-HYDROXYLASE ALPHA SUBUNIT"/>
    <property type="match status" value="1"/>
</dbReference>
<evidence type="ECO:0000313" key="9">
    <source>
        <dbReference type="Proteomes" id="UP000433652"/>
    </source>
</evidence>
<evidence type="ECO:0000256" key="6">
    <source>
        <dbReference type="ARBA" id="ARBA00023004"/>
    </source>
</evidence>
<dbReference type="GO" id="GO:0005506">
    <property type="term" value="F:iron ion binding"/>
    <property type="evidence" value="ECO:0007669"/>
    <property type="project" value="InterPro"/>
</dbReference>
<proteinExistence type="predicted"/>
<dbReference type="Proteomes" id="UP000433652">
    <property type="component" value="Unassembled WGS sequence"/>
</dbReference>